<accession>A0A2P5YIP0</accession>
<sequence length="214" mass="24006">MSSSCGKKAVVPASKKRKGASFFFGPTMEVRHPFLRLPIGPQEELFQILQARPLIALLTTDPWELFFGIIDPTYLELTMELCSSFHLQTVMTNYDDPSTVQFCPGGLVYQLSVPKFGTTLGLYMEEFKEENDLDTLNRHIHHSPSRCWDALIPGGATYNPSLSKASDLPQSLRYLHAILAHTITGSRENTGAINTYDAYFIAYFIALAIQHQTE</sequence>
<protein>
    <submittedName>
        <fullName evidence="1">Uncharacterized protein</fullName>
    </submittedName>
</protein>
<dbReference type="EMBL" id="KZ663154">
    <property type="protein sequence ID" value="PPS15462.1"/>
    <property type="molecule type" value="Genomic_DNA"/>
</dbReference>
<dbReference type="Proteomes" id="UP000239757">
    <property type="component" value="Unassembled WGS sequence"/>
</dbReference>
<gene>
    <name evidence="1" type="ORF">GOBAR_AA05116</name>
</gene>
<dbReference type="AlphaFoldDB" id="A0A2P5YIP0"/>
<proteinExistence type="predicted"/>
<name>A0A2P5YIP0_GOSBA</name>
<evidence type="ECO:0000313" key="1">
    <source>
        <dbReference type="EMBL" id="PPS15462.1"/>
    </source>
</evidence>
<dbReference type="OrthoDB" id="1685790at2759"/>
<reference evidence="1 2" key="1">
    <citation type="submission" date="2015-01" db="EMBL/GenBank/DDBJ databases">
        <title>Genome of allotetraploid Gossypium barbadense reveals genomic plasticity and fiber elongation in cotton evolution.</title>
        <authorList>
            <person name="Chen X."/>
            <person name="Liu X."/>
            <person name="Zhao B."/>
            <person name="Zheng H."/>
            <person name="Hu Y."/>
            <person name="Lu G."/>
            <person name="Yang C."/>
            <person name="Chen J."/>
            <person name="Shan C."/>
            <person name="Zhang L."/>
            <person name="Zhou Y."/>
            <person name="Wang L."/>
            <person name="Guo W."/>
            <person name="Bai Y."/>
            <person name="Ruan J."/>
            <person name="Shangguan X."/>
            <person name="Mao Y."/>
            <person name="Jiang J."/>
            <person name="Zhu Y."/>
            <person name="Lei J."/>
            <person name="Kang H."/>
            <person name="Chen S."/>
            <person name="He X."/>
            <person name="Wang R."/>
            <person name="Wang Y."/>
            <person name="Chen J."/>
            <person name="Wang L."/>
            <person name="Yu S."/>
            <person name="Wang B."/>
            <person name="Wei J."/>
            <person name="Song S."/>
            <person name="Lu X."/>
            <person name="Gao Z."/>
            <person name="Gu W."/>
            <person name="Deng X."/>
            <person name="Ma D."/>
            <person name="Wang S."/>
            <person name="Liang W."/>
            <person name="Fang L."/>
            <person name="Cai C."/>
            <person name="Zhu X."/>
            <person name="Zhou B."/>
            <person name="Zhang Y."/>
            <person name="Chen Z."/>
            <person name="Xu S."/>
            <person name="Zhu R."/>
            <person name="Wang S."/>
            <person name="Zhang T."/>
            <person name="Zhao G."/>
        </authorList>
    </citation>
    <scope>NUCLEOTIDE SEQUENCE [LARGE SCALE GENOMIC DNA]</scope>
    <source>
        <strain evidence="2">cv. Xinhai21</strain>
        <tissue evidence="1">Leaf</tissue>
    </source>
</reference>
<evidence type="ECO:0000313" key="2">
    <source>
        <dbReference type="Proteomes" id="UP000239757"/>
    </source>
</evidence>
<organism evidence="1 2">
    <name type="scientific">Gossypium barbadense</name>
    <name type="common">Sea Island cotton</name>
    <name type="synonym">Hibiscus barbadensis</name>
    <dbReference type="NCBI Taxonomy" id="3634"/>
    <lineage>
        <taxon>Eukaryota</taxon>
        <taxon>Viridiplantae</taxon>
        <taxon>Streptophyta</taxon>
        <taxon>Embryophyta</taxon>
        <taxon>Tracheophyta</taxon>
        <taxon>Spermatophyta</taxon>
        <taxon>Magnoliopsida</taxon>
        <taxon>eudicotyledons</taxon>
        <taxon>Gunneridae</taxon>
        <taxon>Pentapetalae</taxon>
        <taxon>rosids</taxon>
        <taxon>malvids</taxon>
        <taxon>Malvales</taxon>
        <taxon>Malvaceae</taxon>
        <taxon>Malvoideae</taxon>
        <taxon>Gossypium</taxon>
    </lineage>
</organism>